<keyword evidence="2" id="KW-1185">Reference proteome</keyword>
<evidence type="ECO:0000313" key="2">
    <source>
        <dbReference type="Proteomes" id="UP001055811"/>
    </source>
</evidence>
<accession>A0ACB9AJ46</accession>
<name>A0ACB9AJ46_CICIN</name>
<comment type="caution">
    <text evidence="1">The sequence shown here is derived from an EMBL/GenBank/DDBJ whole genome shotgun (WGS) entry which is preliminary data.</text>
</comment>
<organism evidence="1 2">
    <name type="scientific">Cichorium intybus</name>
    <name type="common">Chicory</name>
    <dbReference type="NCBI Taxonomy" id="13427"/>
    <lineage>
        <taxon>Eukaryota</taxon>
        <taxon>Viridiplantae</taxon>
        <taxon>Streptophyta</taxon>
        <taxon>Embryophyta</taxon>
        <taxon>Tracheophyta</taxon>
        <taxon>Spermatophyta</taxon>
        <taxon>Magnoliopsida</taxon>
        <taxon>eudicotyledons</taxon>
        <taxon>Gunneridae</taxon>
        <taxon>Pentapetalae</taxon>
        <taxon>asterids</taxon>
        <taxon>campanulids</taxon>
        <taxon>Asterales</taxon>
        <taxon>Asteraceae</taxon>
        <taxon>Cichorioideae</taxon>
        <taxon>Cichorieae</taxon>
        <taxon>Cichoriinae</taxon>
        <taxon>Cichorium</taxon>
    </lineage>
</organism>
<gene>
    <name evidence="1" type="ORF">L2E82_39655</name>
</gene>
<evidence type="ECO:0000313" key="1">
    <source>
        <dbReference type="EMBL" id="KAI3709887.1"/>
    </source>
</evidence>
<reference evidence="1 2" key="2">
    <citation type="journal article" date="2022" name="Mol. Ecol. Resour.">
        <title>The genomes of chicory, endive, great burdock and yacon provide insights into Asteraceae paleo-polyploidization history and plant inulin production.</title>
        <authorList>
            <person name="Fan W."/>
            <person name="Wang S."/>
            <person name="Wang H."/>
            <person name="Wang A."/>
            <person name="Jiang F."/>
            <person name="Liu H."/>
            <person name="Zhao H."/>
            <person name="Xu D."/>
            <person name="Zhang Y."/>
        </authorList>
    </citation>
    <scope>NUCLEOTIDE SEQUENCE [LARGE SCALE GENOMIC DNA]</scope>
    <source>
        <strain evidence="2">cv. Punajuju</strain>
        <tissue evidence="1">Leaves</tissue>
    </source>
</reference>
<dbReference type="Proteomes" id="UP001055811">
    <property type="component" value="Linkage Group LG07"/>
</dbReference>
<sequence>MLLIFSNARDEALQSLLLLGNANGETGSSGTSFPTATPNKSPFLFAKFVDPTNASFLRGASNTAFSLDYKQAAKGVATHSSGNHAAALALAAQLHGIPEYIVRPKNSPKCKVVNVKRYGVRLYGVRLLWKSYKI</sequence>
<proteinExistence type="predicted"/>
<protein>
    <submittedName>
        <fullName evidence="1">Uncharacterized protein</fullName>
    </submittedName>
</protein>
<reference evidence="2" key="1">
    <citation type="journal article" date="2022" name="Mol. Ecol. Resour.">
        <title>The genomes of chicory, endive, great burdock and yacon provide insights into Asteraceae palaeo-polyploidization history and plant inulin production.</title>
        <authorList>
            <person name="Fan W."/>
            <person name="Wang S."/>
            <person name="Wang H."/>
            <person name="Wang A."/>
            <person name="Jiang F."/>
            <person name="Liu H."/>
            <person name="Zhao H."/>
            <person name="Xu D."/>
            <person name="Zhang Y."/>
        </authorList>
    </citation>
    <scope>NUCLEOTIDE SEQUENCE [LARGE SCALE GENOMIC DNA]</scope>
    <source>
        <strain evidence="2">cv. Punajuju</strain>
    </source>
</reference>
<dbReference type="EMBL" id="CM042015">
    <property type="protein sequence ID" value="KAI3709887.1"/>
    <property type="molecule type" value="Genomic_DNA"/>
</dbReference>